<dbReference type="PIRSF" id="PIRSF029730">
    <property type="entry name" value="UCP029730"/>
    <property type="match status" value="1"/>
</dbReference>
<keyword evidence="2" id="KW-1185">Reference proteome</keyword>
<dbReference type="InterPro" id="IPR007709">
    <property type="entry name" value="N-FG_amidohydro"/>
</dbReference>
<gene>
    <name evidence="1" type="ORF">ACFQ35_06795</name>
</gene>
<dbReference type="Pfam" id="PF05013">
    <property type="entry name" value="FGase"/>
    <property type="match status" value="1"/>
</dbReference>
<evidence type="ECO:0000313" key="1">
    <source>
        <dbReference type="EMBL" id="MFD1226856.1"/>
    </source>
</evidence>
<dbReference type="SUPFAM" id="SSF53187">
    <property type="entry name" value="Zn-dependent exopeptidases"/>
    <property type="match status" value="1"/>
</dbReference>
<evidence type="ECO:0000313" key="2">
    <source>
        <dbReference type="Proteomes" id="UP001597263"/>
    </source>
</evidence>
<dbReference type="InterPro" id="IPR011227">
    <property type="entry name" value="UCP029730"/>
</dbReference>
<protein>
    <submittedName>
        <fullName evidence="1">N-formylglutamate amidohydrolase</fullName>
    </submittedName>
</protein>
<dbReference type="Gene3D" id="3.40.630.40">
    <property type="entry name" value="Zn-dependent exopeptidases"/>
    <property type="match status" value="1"/>
</dbReference>
<sequence>MAEHRDSHGNDVHTRFSDTDADIDIPAASVLNEQGASPYLLICEHATNFMPEKFARLGLSEADIEAHIAWDPGAAEVARRMSKALDATLVEAGLSRLLIDCNRPLSAPDLIPEISEFTVVPGNHNLSEAARQERIALSHKPFHEKIEAVIEARKQRGQESRLITIHSYTPVYKGVGRPWEIGIIYDSDDRLGAKMIAGLRKDSEESGVSVGVNQPYSPDDRVYYTVECHARKRGDLCAMVEIRNNEIADEEGQALWAARLAAILQEIETDYSITP</sequence>
<reference evidence="2" key="1">
    <citation type="journal article" date="2019" name="Int. J. Syst. Evol. Microbiol.">
        <title>The Global Catalogue of Microorganisms (GCM) 10K type strain sequencing project: providing services to taxonomists for standard genome sequencing and annotation.</title>
        <authorList>
            <consortium name="The Broad Institute Genomics Platform"/>
            <consortium name="The Broad Institute Genome Sequencing Center for Infectious Disease"/>
            <person name="Wu L."/>
            <person name="Ma J."/>
        </authorList>
    </citation>
    <scope>NUCLEOTIDE SEQUENCE [LARGE SCALE GENOMIC DNA]</scope>
    <source>
        <strain evidence="2">CCUG 49584</strain>
    </source>
</reference>
<comment type="caution">
    <text evidence="1">The sequence shown here is derived from an EMBL/GenBank/DDBJ whole genome shotgun (WGS) entry which is preliminary data.</text>
</comment>
<proteinExistence type="predicted"/>
<organism evidence="1 2">
    <name type="scientific">Pseudochrobactrum kiredjianiae</name>
    <dbReference type="NCBI Taxonomy" id="386305"/>
    <lineage>
        <taxon>Bacteria</taxon>
        <taxon>Pseudomonadati</taxon>
        <taxon>Pseudomonadota</taxon>
        <taxon>Alphaproteobacteria</taxon>
        <taxon>Hyphomicrobiales</taxon>
        <taxon>Brucellaceae</taxon>
        <taxon>Pseudochrobactrum</taxon>
    </lineage>
</organism>
<dbReference type="EMBL" id="JBHTMA010000033">
    <property type="protein sequence ID" value="MFD1226856.1"/>
    <property type="molecule type" value="Genomic_DNA"/>
</dbReference>
<name>A0ABW3V3P9_9HYPH</name>
<dbReference type="RefSeq" id="WP_289387377.1">
    <property type="nucleotide sequence ID" value="NZ_JAUCBM010000005.1"/>
</dbReference>
<accession>A0ABW3V3P9</accession>
<dbReference type="Proteomes" id="UP001597263">
    <property type="component" value="Unassembled WGS sequence"/>
</dbReference>